<comment type="cofactor">
    <cofactor evidence="1">
        <name>NAD(+)</name>
        <dbReference type="ChEBI" id="CHEBI:57540"/>
    </cofactor>
</comment>
<evidence type="ECO:0000256" key="1">
    <source>
        <dbReference type="ARBA" id="ARBA00001911"/>
    </source>
</evidence>
<dbReference type="Gene3D" id="3.40.50.720">
    <property type="entry name" value="NAD(P)-binding Rossmann-like Domain"/>
    <property type="match status" value="1"/>
</dbReference>
<dbReference type="NCBIfam" id="TIGR01181">
    <property type="entry name" value="dTDP_gluc_dehyt"/>
    <property type="match status" value="1"/>
</dbReference>
<sequence>MIMITGGAGFIGSNFVREWLAERDEPLVVLDALTYAGNLENLAPVSSDARFSFVRGDITDSVAVEKLLNRVRPRAIVHFAAESHVDRSIRGPQAFLKTNVEGTFTLLEAARIYRARCAPSDRETFRFLHVSTDEVYGSLGPADPPFSEATPYAPNSPYAASKAASDLWVRAYMRTYGLPTLTCHCSNNYGPCQFPEKLIPLMIHHALENRPLPLYGDGGQIRDWLHVADHCRALFAILDRGRVGETYNVGGCNELTNREVVETVCRLLDRYRPRAHGSHIDGITQVPDRPGHDRRYAIDTGKIERELGWTPRETFASGIEKTLAWYLDHPDWVRNVTSGAYREWLDLHYATGRTERPARA</sequence>
<dbReference type="PANTHER" id="PTHR43000">
    <property type="entry name" value="DTDP-D-GLUCOSE 4,6-DEHYDRATASE-RELATED"/>
    <property type="match status" value="1"/>
</dbReference>
<dbReference type="GO" id="GO:0009225">
    <property type="term" value="P:nucleotide-sugar metabolic process"/>
    <property type="evidence" value="ECO:0007669"/>
    <property type="project" value="InterPro"/>
</dbReference>
<dbReference type="InterPro" id="IPR005888">
    <property type="entry name" value="dTDP_Gluc_deHydtase"/>
</dbReference>
<evidence type="ECO:0000256" key="3">
    <source>
        <dbReference type="ARBA" id="ARBA00023239"/>
    </source>
</evidence>
<dbReference type="Pfam" id="PF16363">
    <property type="entry name" value="GDP_Man_Dehyd"/>
    <property type="match status" value="1"/>
</dbReference>
<dbReference type="InterPro" id="IPR016040">
    <property type="entry name" value="NAD(P)-bd_dom"/>
</dbReference>
<dbReference type="EMBL" id="AUZY01006638">
    <property type="protein sequence ID" value="EQD53714.1"/>
    <property type="molecule type" value="Genomic_DNA"/>
</dbReference>
<dbReference type="GO" id="GO:0008460">
    <property type="term" value="F:dTDP-glucose 4,6-dehydratase activity"/>
    <property type="evidence" value="ECO:0007669"/>
    <property type="project" value="UniProtKB-EC"/>
</dbReference>
<reference evidence="5" key="1">
    <citation type="submission" date="2013-08" db="EMBL/GenBank/DDBJ databases">
        <authorList>
            <person name="Mendez C."/>
            <person name="Richter M."/>
            <person name="Ferrer M."/>
            <person name="Sanchez J."/>
        </authorList>
    </citation>
    <scope>NUCLEOTIDE SEQUENCE</scope>
</reference>
<accession>T1BKC4</accession>
<dbReference type="Gene3D" id="3.90.25.10">
    <property type="entry name" value="UDP-galactose 4-epimerase, domain 1"/>
    <property type="match status" value="1"/>
</dbReference>
<dbReference type="SUPFAM" id="SSF51735">
    <property type="entry name" value="NAD(P)-binding Rossmann-fold domains"/>
    <property type="match status" value="1"/>
</dbReference>
<proteinExistence type="predicted"/>
<evidence type="ECO:0000313" key="5">
    <source>
        <dbReference type="EMBL" id="EQD53714.1"/>
    </source>
</evidence>
<comment type="caution">
    <text evidence="5">The sequence shown here is derived from an EMBL/GenBank/DDBJ whole genome shotgun (WGS) entry which is preliminary data.</text>
</comment>
<dbReference type="InterPro" id="IPR036291">
    <property type="entry name" value="NAD(P)-bd_dom_sf"/>
</dbReference>
<organism evidence="5">
    <name type="scientific">mine drainage metagenome</name>
    <dbReference type="NCBI Taxonomy" id="410659"/>
    <lineage>
        <taxon>unclassified sequences</taxon>
        <taxon>metagenomes</taxon>
        <taxon>ecological metagenomes</taxon>
    </lineage>
</organism>
<feature type="domain" description="NAD(P)-binding" evidence="4">
    <location>
        <begin position="3"/>
        <end position="322"/>
    </location>
</feature>
<keyword evidence="3 5" id="KW-0456">Lyase</keyword>
<name>T1BKC4_9ZZZZ</name>
<evidence type="ECO:0000256" key="2">
    <source>
        <dbReference type="ARBA" id="ARBA00023027"/>
    </source>
</evidence>
<dbReference type="AlphaFoldDB" id="T1BKC4"/>
<reference evidence="5" key="2">
    <citation type="journal article" date="2014" name="ISME J.">
        <title>Microbial stratification in low pH oxic and suboxic macroscopic growths along an acid mine drainage.</title>
        <authorList>
            <person name="Mendez-Garcia C."/>
            <person name="Mesa V."/>
            <person name="Sprenger R.R."/>
            <person name="Richter M."/>
            <person name="Diez M.S."/>
            <person name="Solano J."/>
            <person name="Bargiela R."/>
            <person name="Golyshina O.V."/>
            <person name="Manteca A."/>
            <person name="Ramos J.L."/>
            <person name="Gallego J.R."/>
            <person name="Llorente I."/>
            <person name="Martins Dos Santos V.A."/>
            <person name="Jensen O.N."/>
            <person name="Pelaez A.I."/>
            <person name="Sanchez J."/>
            <person name="Ferrer M."/>
        </authorList>
    </citation>
    <scope>NUCLEOTIDE SEQUENCE</scope>
</reference>
<keyword evidence="2" id="KW-0520">NAD</keyword>
<dbReference type="EC" id="4.2.1.46" evidence="5"/>
<evidence type="ECO:0000259" key="4">
    <source>
        <dbReference type="Pfam" id="PF16363"/>
    </source>
</evidence>
<protein>
    <submittedName>
        <fullName evidence="5">dTDP-glucose 4,6-dehydratase</fullName>
        <ecNumber evidence="5">4.2.1.46</ecNumber>
    </submittedName>
</protein>
<gene>
    <name evidence="5" type="ORF">B1B_10074</name>
</gene>
<dbReference type="CDD" id="cd05246">
    <property type="entry name" value="dTDP_GD_SDR_e"/>
    <property type="match status" value="1"/>
</dbReference>